<accession>A0A843VFC2</accession>
<keyword evidence="3" id="KW-1185">Reference proteome</keyword>
<organism evidence="2 3">
    <name type="scientific">Colocasia esculenta</name>
    <name type="common">Wild taro</name>
    <name type="synonym">Arum esculentum</name>
    <dbReference type="NCBI Taxonomy" id="4460"/>
    <lineage>
        <taxon>Eukaryota</taxon>
        <taxon>Viridiplantae</taxon>
        <taxon>Streptophyta</taxon>
        <taxon>Embryophyta</taxon>
        <taxon>Tracheophyta</taxon>
        <taxon>Spermatophyta</taxon>
        <taxon>Magnoliopsida</taxon>
        <taxon>Liliopsida</taxon>
        <taxon>Araceae</taxon>
        <taxon>Aroideae</taxon>
        <taxon>Colocasieae</taxon>
        <taxon>Colocasia</taxon>
    </lineage>
</organism>
<feature type="region of interest" description="Disordered" evidence="1">
    <location>
        <begin position="1"/>
        <end position="62"/>
    </location>
</feature>
<feature type="compositionally biased region" description="Polar residues" evidence="1">
    <location>
        <begin position="1"/>
        <end position="32"/>
    </location>
</feature>
<proteinExistence type="predicted"/>
<evidence type="ECO:0000256" key="1">
    <source>
        <dbReference type="SAM" id="MobiDB-lite"/>
    </source>
</evidence>
<dbReference type="EMBL" id="NMUH01001783">
    <property type="protein sequence ID" value="MQL95331.1"/>
    <property type="molecule type" value="Genomic_DNA"/>
</dbReference>
<sequence>MRQQVKPQAANLTNYNSTTIVPTPGHTSNWSNLDHESQTHELRQPEQQELQQSGSKTTLQKQ</sequence>
<feature type="compositionally biased region" description="Basic and acidic residues" evidence="1">
    <location>
        <begin position="33"/>
        <end position="46"/>
    </location>
</feature>
<evidence type="ECO:0000313" key="2">
    <source>
        <dbReference type="EMBL" id="MQL95331.1"/>
    </source>
</evidence>
<feature type="compositionally biased region" description="Polar residues" evidence="1">
    <location>
        <begin position="53"/>
        <end position="62"/>
    </location>
</feature>
<evidence type="ECO:0000313" key="3">
    <source>
        <dbReference type="Proteomes" id="UP000652761"/>
    </source>
</evidence>
<dbReference type="Proteomes" id="UP000652761">
    <property type="component" value="Unassembled WGS sequence"/>
</dbReference>
<comment type="caution">
    <text evidence="2">The sequence shown here is derived from an EMBL/GenBank/DDBJ whole genome shotgun (WGS) entry which is preliminary data.</text>
</comment>
<name>A0A843VFC2_COLES</name>
<reference evidence="2" key="1">
    <citation type="submission" date="2017-07" db="EMBL/GenBank/DDBJ databases">
        <title>Taro Niue Genome Assembly and Annotation.</title>
        <authorList>
            <person name="Atibalentja N."/>
            <person name="Keating K."/>
            <person name="Fields C.J."/>
        </authorList>
    </citation>
    <scope>NUCLEOTIDE SEQUENCE</scope>
    <source>
        <strain evidence="2">Niue_2</strain>
        <tissue evidence="2">Leaf</tissue>
    </source>
</reference>
<dbReference type="AlphaFoldDB" id="A0A843VFC2"/>
<gene>
    <name evidence="2" type="ORF">Taro_027999</name>
</gene>
<protein>
    <submittedName>
        <fullName evidence="2">Uncharacterized protein</fullName>
    </submittedName>
</protein>